<evidence type="ECO:0000256" key="6">
    <source>
        <dbReference type="ARBA" id="ARBA00023015"/>
    </source>
</evidence>
<evidence type="ECO:0000256" key="1">
    <source>
        <dbReference type="ARBA" id="ARBA00004123"/>
    </source>
</evidence>
<evidence type="ECO:0000313" key="13">
    <source>
        <dbReference type="Proteomes" id="UP001642487"/>
    </source>
</evidence>
<evidence type="ECO:0000313" key="12">
    <source>
        <dbReference type="EMBL" id="CAK9314482.1"/>
    </source>
</evidence>
<keyword evidence="2" id="KW-0479">Metal-binding</keyword>
<comment type="subcellular location">
    <subcellularLocation>
        <location evidence="1">Nucleus</location>
    </subcellularLocation>
</comment>
<dbReference type="InterPro" id="IPR036236">
    <property type="entry name" value="Znf_C2H2_sf"/>
</dbReference>
<dbReference type="PROSITE" id="PS50157">
    <property type="entry name" value="ZINC_FINGER_C2H2_2"/>
    <property type="match status" value="2"/>
</dbReference>
<evidence type="ECO:0000256" key="8">
    <source>
        <dbReference type="ARBA" id="ARBA00023242"/>
    </source>
</evidence>
<feature type="domain" description="C2H2-type" evidence="11">
    <location>
        <begin position="76"/>
        <end position="103"/>
    </location>
</feature>
<evidence type="ECO:0000259" key="11">
    <source>
        <dbReference type="PROSITE" id="PS50157"/>
    </source>
</evidence>
<evidence type="ECO:0000256" key="10">
    <source>
        <dbReference type="SAM" id="MobiDB-lite"/>
    </source>
</evidence>
<organism evidence="12 13">
    <name type="scientific">Citrullus colocynthis</name>
    <name type="common">colocynth</name>
    <dbReference type="NCBI Taxonomy" id="252529"/>
    <lineage>
        <taxon>Eukaryota</taxon>
        <taxon>Viridiplantae</taxon>
        <taxon>Streptophyta</taxon>
        <taxon>Embryophyta</taxon>
        <taxon>Tracheophyta</taxon>
        <taxon>Spermatophyta</taxon>
        <taxon>Magnoliopsida</taxon>
        <taxon>eudicotyledons</taxon>
        <taxon>Gunneridae</taxon>
        <taxon>Pentapetalae</taxon>
        <taxon>rosids</taxon>
        <taxon>fabids</taxon>
        <taxon>Cucurbitales</taxon>
        <taxon>Cucurbitaceae</taxon>
        <taxon>Benincaseae</taxon>
        <taxon>Citrullus</taxon>
    </lineage>
</organism>
<feature type="domain" description="C2H2-type" evidence="11">
    <location>
        <begin position="32"/>
        <end position="59"/>
    </location>
</feature>
<sequence>MKRFRFEYQINALEMADSLISSTAPEFRPRVFVCKTCNREFSSFQALGGHRASHRKPKLSSSGDVFHNNQIKTKVHECSICGVEFPVGQALGGHMRRHRNSSPPVDDRPPMAQQVSDDSDCDGGVGGGVGLDLNLTPLENDLVRLQLMAPPVVVTKSVIAATAGGALPLSEAAAAAIVALGYRNPMSKKIADEFRLLKGEGIKEMEPPAATSVFGPRFHKFPLALFPITFPYQSFTNKPIIFVEIRRRSSLAGTLLFRNLVISKDVKWRARRNLGHSSFNKEPP</sequence>
<evidence type="ECO:0000256" key="4">
    <source>
        <dbReference type="ARBA" id="ARBA00022771"/>
    </source>
</evidence>
<accession>A0ABP0Y6Y4</accession>
<dbReference type="SUPFAM" id="SSF57667">
    <property type="entry name" value="beta-beta-alpha zinc fingers"/>
    <property type="match status" value="1"/>
</dbReference>
<evidence type="ECO:0000256" key="2">
    <source>
        <dbReference type="ARBA" id="ARBA00022723"/>
    </source>
</evidence>
<dbReference type="InterPro" id="IPR013087">
    <property type="entry name" value="Znf_C2H2_type"/>
</dbReference>
<keyword evidence="13" id="KW-1185">Reference proteome</keyword>
<evidence type="ECO:0000256" key="5">
    <source>
        <dbReference type="ARBA" id="ARBA00022833"/>
    </source>
</evidence>
<keyword evidence="6" id="KW-0805">Transcription regulation</keyword>
<reference evidence="12 13" key="1">
    <citation type="submission" date="2024-03" db="EMBL/GenBank/DDBJ databases">
        <authorList>
            <person name="Gkanogiannis A."/>
            <person name="Becerra Lopez-Lavalle L."/>
        </authorList>
    </citation>
    <scope>NUCLEOTIDE SEQUENCE [LARGE SCALE GENOMIC DNA]</scope>
</reference>
<dbReference type="PROSITE" id="PS00028">
    <property type="entry name" value="ZINC_FINGER_C2H2_1"/>
    <property type="match status" value="2"/>
</dbReference>
<dbReference type="Pfam" id="PF13912">
    <property type="entry name" value="zf-C2H2_6"/>
    <property type="match status" value="2"/>
</dbReference>
<keyword evidence="3" id="KW-0677">Repeat</keyword>
<dbReference type="EMBL" id="OZ021736">
    <property type="protein sequence ID" value="CAK9314482.1"/>
    <property type="molecule type" value="Genomic_DNA"/>
</dbReference>
<dbReference type="Gene3D" id="3.30.160.60">
    <property type="entry name" value="Classic Zinc Finger"/>
    <property type="match status" value="1"/>
</dbReference>
<dbReference type="PANTHER" id="PTHR26374">
    <property type="entry name" value="ZINC FINGER PROTEIN ZAT5"/>
    <property type="match status" value="1"/>
</dbReference>
<keyword evidence="5" id="KW-0862">Zinc</keyword>
<dbReference type="PANTHER" id="PTHR26374:SF379">
    <property type="entry name" value="ZINC FINGER PROTEIN ZAT12"/>
    <property type="match status" value="1"/>
</dbReference>
<keyword evidence="8" id="KW-0539">Nucleus</keyword>
<dbReference type="SMART" id="SM00355">
    <property type="entry name" value="ZnF_C2H2"/>
    <property type="match status" value="2"/>
</dbReference>
<proteinExistence type="predicted"/>
<evidence type="ECO:0000256" key="3">
    <source>
        <dbReference type="ARBA" id="ARBA00022737"/>
    </source>
</evidence>
<dbReference type="Proteomes" id="UP001642487">
    <property type="component" value="Chromosome 2"/>
</dbReference>
<gene>
    <name evidence="12" type="ORF">CITCOLO1_LOCUS6239</name>
</gene>
<feature type="region of interest" description="Disordered" evidence="10">
    <location>
        <begin position="94"/>
        <end position="118"/>
    </location>
</feature>
<name>A0ABP0Y6Y4_9ROSI</name>
<protein>
    <recommendedName>
        <fullName evidence="11">C2H2-type domain-containing protein</fullName>
    </recommendedName>
</protein>
<keyword evidence="4 9" id="KW-0863">Zinc-finger</keyword>
<evidence type="ECO:0000256" key="7">
    <source>
        <dbReference type="ARBA" id="ARBA00023163"/>
    </source>
</evidence>
<keyword evidence="7" id="KW-0804">Transcription</keyword>
<evidence type="ECO:0000256" key="9">
    <source>
        <dbReference type="PROSITE-ProRule" id="PRU00042"/>
    </source>
</evidence>